<gene>
    <name evidence="2" type="ORF">CALVIDRAFT_558156</name>
</gene>
<feature type="region of interest" description="Disordered" evidence="1">
    <location>
        <begin position="92"/>
        <end position="111"/>
    </location>
</feature>
<evidence type="ECO:0000313" key="2">
    <source>
        <dbReference type="EMBL" id="KZO91429.1"/>
    </source>
</evidence>
<protein>
    <submittedName>
        <fullName evidence="2">Uncharacterized protein</fullName>
    </submittedName>
</protein>
<dbReference type="AlphaFoldDB" id="A0A167HAV9"/>
<reference evidence="2 3" key="1">
    <citation type="journal article" date="2016" name="Mol. Biol. Evol.">
        <title>Comparative Genomics of Early-Diverging Mushroom-Forming Fungi Provides Insights into the Origins of Lignocellulose Decay Capabilities.</title>
        <authorList>
            <person name="Nagy L.G."/>
            <person name="Riley R."/>
            <person name="Tritt A."/>
            <person name="Adam C."/>
            <person name="Daum C."/>
            <person name="Floudas D."/>
            <person name="Sun H."/>
            <person name="Yadav J.S."/>
            <person name="Pangilinan J."/>
            <person name="Larsson K.H."/>
            <person name="Matsuura K."/>
            <person name="Barry K."/>
            <person name="Labutti K."/>
            <person name="Kuo R."/>
            <person name="Ohm R.A."/>
            <person name="Bhattacharya S.S."/>
            <person name="Shirouzu T."/>
            <person name="Yoshinaga Y."/>
            <person name="Martin F.M."/>
            <person name="Grigoriev I.V."/>
            <person name="Hibbett D.S."/>
        </authorList>
    </citation>
    <scope>NUCLEOTIDE SEQUENCE [LARGE SCALE GENOMIC DNA]</scope>
    <source>
        <strain evidence="2 3">TUFC12733</strain>
    </source>
</reference>
<dbReference type="Proteomes" id="UP000076738">
    <property type="component" value="Unassembled WGS sequence"/>
</dbReference>
<accession>A0A167HAV9</accession>
<organism evidence="2 3">
    <name type="scientific">Calocera viscosa (strain TUFC12733)</name>
    <dbReference type="NCBI Taxonomy" id="1330018"/>
    <lineage>
        <taxon>Eukaryota</taxon>
        <taxon>Fungi</taxon>
        <taxon>Dikarya</taxon>
        <taxon>Basidiomycota</taxon>
        <taxon>Agaricomycotina</taxon>
        <taxon>Dacrymycetes</taxon>
        <taxon>Dacrymycetales</taxon>
        <taxon>Dacrymycetaceae</taxon>
        <taxon>Calocera</taxon>
    </lineage>
</organism>
<proteinExistence type="predicted"/>
<evidence type="ECO:0000313" key="3">
    <source>
        <dbReference type="Proteomes" id="UP000076738"/>
    </source>
</evidence>
<evidence type="ECO:0000256" key="1">
    <source>
        <dbReference type="SAM" id="MobiDB-lite"/>
    </source>
</evidence>
<name>A0A167HAV9_CALVF</name>
<dbReference type="EMBL" id="KV417323">
    <property type="protein sequence ID" value="KZO91429.1"/>
    <property type="molecule type" value="Genomic_DNA"/>
</dbReference>
<sequence length="712" mass="77842">MPGSPQSNCRDEGVPLPVQVGLLSSLIHVLEPPATTTCDVREPTDSQTYSAALSVLFHPEGKSARRSVCYSSGSDGKLGLVLLETAQSSSKVSAPGVKGTTKPASTRAATADVTCHHPSIPMEEGISFPDEERKQIPRRSLTGPSLCVYQDTYMQDACRVFSADTSGAPSTDTREFPSMDTASLYERECPELELPQISLPNLEWSTPLNPSEWKGTAPSATNASAASNAAHDISWEVHHVPPSKNVVELLHNLRLRPSLISFECFDTYAENLVSLVSEQSVDVQPADIVRYVLQCSLRRTNKILRQFGQQFRVPCCKILQDWAQKASNMTRSASDALLRRVVPLPKQLYAAIQEYGGGAYAGLLLPRNDTAENKSFAAVFEPFNWTLWAKLLASLLEHINSDNTRLLVENGFRAVDDVAYCACSDRYCQELVLLSGLLTAPKESPATTAAYSGVRRGLSVREGISDLFEIASLKEELKGSAKNPHTFGSFAILNPLLRLTCVPRAAITLLSALGKTRHFRCLDVWRITMTYRPASLPPDSVCQNWLMLQLLESDNAATETVLAAIPQSLRLLRRSPVHSAFILMELRSVAEARGQTSCGPGTSLHNGPICTLLAVLENFPDLRRTLAYSYDILEPGPTLCFCCSLAASRSPTKRPELRSVRGAVLPWPAPFTSSTDFIQSLRDELLCALQGFNARIGRDRAVTARNSSKTSS</sequence>
<keyword evidence="3" id="KW-1185">Reference proteome</keyword>